<sequence length="165" mass="19267">MLEDKLAIEKEAVSDYPTWRDYNVTILCIRFYCLLKYKVKLKARCAGVIRSFFGNIKPGTRLRYAIHKLISRARLLQRAVKFESHREISIRWIKLELDMIKMKWIAEQIDKIEDLKARIANTTAMGLPADLLELKQLEKTKAAYRSIVRPASANERAIQITVMQK</sequence>
<dbReference type="RefSeq" id="XP_002785545.1">
    <property type="nucleotide sequence ID" value="XM_002785499.1"/>
</dbReference>
<evidence type="ECO:0000313" key="1">
    <source>
        <dbReference type="EMBL" id="EER17341.1"/>
    </source>
</evidence>
<proteinExistence type="predicted"/>
<organism evidence="2">
    <name type="scientific">Perkinsus marinus (strain ATCC 50983 / TXsc)</name>
    <dbReference type="NCBI Taxonomy" id="423536"/>
    <lineage>
        <taxon>Eukaryota</taxon>
        <taxon>Sar</taxon>
        <taxon>Alveolata</taxon>
        <taxon>Perkinsozoa</taxon>
        <taxon>Perkinsea</taxon>
        <taxon>Perkinsida</taxon>
        <taxon>Perkinsidae</taxon>
        <taxon>Perkinsus</taxon>
    </lineage>
</organism>
<name>C5KDN8_PERM5</name>
<keyword evidence="2" id="KW-1185">Reference proteome</keyword>
<dbReference type="InParanoid" id="C5KDN8"/>
<dbReference type="GeneID" id="9062395"/>
<dbReference type="EMBL" id="GG672124">
    <property type="protein sequence ID" value="EER17341.1"/>
    <property type="molecule type" value="Genomic_DNA"/>
</dbReference>
<reference evidence="1 2" key="1">
    <citation type="submission" date="2008-07" db="EMBL/GenBank/DDBJ databases">
        <authorList>
            <person name="El-Sayed N."/>
            <person name="Caler E."/>
            <person name="Inman J."/>
            <person name="Amedeo P."/>
            <person name="Hass B."/>
            <person name="Wortman J."/>
        </authorList>
    </citation>
    <scope>NUCLEOTIDE SEQUENCE [LARGE SCALE GENOMIC DNA]</scope>
    <source>
        <strain evidence="2">ATCC 50983 / TXsc</strain>
    </source>
</reference>
<dbReference type="Proteomes" id="UP000007800">
    <property type="component" value="Unassembled WGS sequence"/>
</dbReference>
<gene>
    <name evidence="1" type="ORF">Pmar_PMAR022279</name>
</gene>
<protein>
    <submittedName>
        <fullName evidence="1">Uncharacterized protein</fullName>
    </submittedName>
</protein>
<evidence type="ECO:0000313" key="2">
    <source>
        <dbReference type="Proteomes" id="UP000007800"/>
    </source>
</evidence>
<dbReference type="OrthoDB" id="10624575at2759"/>
<dbReference type="AlphaFoldDB" id="C5KDN8"/>
<accession>C5KDN8</accession>